<keyword evidence="2" id="KW-1185">Reference proteome</keyword>
<accession>A0ACB8SVS9</accession>
<reference evidence="1" key="1">
    <citation type="submission" date="2021-03" db="EMBL/GenBank/DDBJ databases">
        <authorList>
            <consortium name="DOE Joint Genome Institute"/>
            <person name="Ahrendt S."/>
            <person name="Looney B.P."/>
            <person name="Miyauchi S."/>
            <person name="Morin E."/>
            <person name="Drula E."/>
            <person name="Courty P.E."/>
            <person name="Chicoki N."/>
            <person name="Fauchery L."/>
            <person name="Kohler A."/>
            <person name="Kuo A."/>
            <person name="Labutti K."/>
            <person name="Pangilinan J."/>
            <person name="Lipzen A."/>
            <person name="Riley R."/>
            <person name="Andreopoulos W."/>
            <person name="He G."/>
            <person name="Johnson J."/>
            <person name="Barry K.W."/>
            <person name="Grigoriev I.V."/>
            <person name="Nagy L."/>
            <person name="Hibbett D."/>
            <person name="Henrissat B."/>
            <person name="Matheny P.B."/>
            <person name="Labbe J."/>
            <person name="Martin F."/>
        </authorList>
    </citation>
    <scope>NUCLEOTIDE SEQUENCE</scope>
    <source>
        <strain evidence="1">HHB10654</strain>
    </source>
</reference>
<organism evidence="1 2">
    <name type="scientific">Artomyces pyxidatus</name>
    <dbReference type="NCBI Taxonomy" id="48021"/>
    <lineage>
        <taxon>Eukaryota</taxon>
        <taxon>Fungi</taxon>
        <taxon>Dikarya</taxon>
        <taxon>Basidiomycota</taxon>
        <taxon>Agaricomycotina</taxon>
        <taxon>Agaricomycetes</taxon>
        <taxon>Russulales</taxon>
        <taxon>Auriscalpiaceae</taxon>
        <taxon>Artomyces</taxon>
    </lineage>
</organism>
<name>A0ACB8SVS9_9AGAM</name>
<protein>
    <submittedName>
        <fullName evidence="1">Uncharacterized protein</fullName>
    </submittedName>
</protein>
<dbReference type="Proteomes" id="UP000814140">
    <property type="component" value="Unassembled WGS sequence"/>
</dbReference>
<gene>
    <name evidence="1" type="ORF">BV25DRAFT_1839995</name>
</gene>
<reference evidence="1" key="2">
    <citation type="journal article" date="2022" name="New Phytol.">
        <title>Evolutionary transition to the ectomycorrhizal habit in the genomes of a hyperdiverse lineage of mushroom-forming fungi.</title>
        <authorList>
            <person name="Looney B."/>
            <person name="Miyauchi S."/>
            <person name="Morin E."/>
            <person name="Drula E."/>
            <person name="Courty P.E."/>
            <person name="Kohler A."/>
            <person name="Kuo A."/>
            <person name="LaButti K."/>
            <person name="Pangilinan J."/>
            <person name="Lipzen A."/>
            <person name="Riley R."/>
            <person name="Andreopoulos W."/>
            <person name="He G."/>
            <person name="Johnson J."/>
            <person name="Nolan M."/>
            <person name="Tritt A."/>
            <person name="Barry K.W."/>
            <person name="Grigoriev I.V."/>
            <person name="Nagy L.G."/>
            <person name="Hibbett D."/>
            <person name="Henrissat B."/>
            <person name="Matheny P.B."/>
            <person name="Labbe J."/>
            <person name="Martin F.M."/>
        </authorList>
    </citation>
    <scope>NUCLEOTIDE SEQUENCE</scope>
    <source>
        <strain evidence="1">HHB10654</strain>
    </source>
</reference>
<proteinExistence type="predicted"/>
<dbReference type="EMBL" id="MU277222">
    <property type="protein sequence ID" value="KAI0060011.1"/>
    <property type="molecule type" value="Genomic_DNA"/>
</dbReference>
<comment type="caution">
    <text evidence="1">The sequence shown here is derived from an EMBL/GenBank/DDBJ whole genome shotgun (WGS) entry which is preliminary data.</text>
</comment>
<evidence type="ECO:0000313" key="1">
    <source>
        <dbReference type="EMBL" id="KAI0060011.1"/>
    </source>
</evidence>
<sequence>MDFHQDTAEFLETRFADYMSAFALDYGLEADRPQSPPYPERVGGPHEELLYSESPKLLISNLITTLENGWTQTGQSQKCQLAHWPEHRSLCRKNVALRDVRKTMGPIVAERQRSFHGWCQTNAGHIGVAAIHALEIVKDCQRIDAYVFIVYLEPVQQDAAVPDVPVKRTIKDARAETLKRTHELFGKGFSLECFSRTLSYRPHMMRTLVVDEGLPAPLSFFAIPMDVSGKKQTLIKYRQQWLAELKAKVDN</sequence>
<evidence type="ECO:0000313" key="2">
    <source>
        <dbReference type="Proteomes" id="UP000814140"/>
    </source>
</evidence>